<sequence>MQNSINVFSVVAEKHDLQNVGFNTNFLEANVINILLLLFGLIYVLKQFLGSILVLRQEKVLFAIQECEERLQQANLRLAESEKQLAQAQIVVGQIMKEAVLTAEKVRQSILSQGKADIDRLILVSKLSIATAETQVRQQIQRQITYLAIKRVALQLQNQITPSMQARIIDSSITHLGEYL</sequence>
<keyword evidence="8 11" id="KW-0472">Membrane</keyword>
<protein>
    <recommendedName>
        <fullName evidence="11">ATP synthase subunit b, chloroplastic</fullName>
    </recommendedName>
    <alternativeName>
        <fullName evidence="11">ATP synthase F(0) sector subunit b</fullName>
    </alternativeName>
    <alternativeName>
        <fullName evidence="11">ATPase subunit I</fullName>
    </alternativeName>
</protein>
<dbReference type="GO" id="GO:0045259">
    <property type="term" value="C:proton-transporting ATP synthase complex"/>
    <property type="evidence" value="ECO:0007669"/>
    <property type="project" value="UniProtKB-KW"/>
</dbReference>
<dbReference type="AlphaFoldDB" id="A0A345UAQ4"/>
<keyword evidence="7 11" id="KW-0406">Ion transport</keyword>
<evidence type="ECO:0000256" key="1">
    <source>
        <dbReference type="ARBA" id="ARBA00004167"/>
    </source>
</evidence>
<evidence type="ECO:0000256" key="13">
    <source>
        <dbReference type="SAM" id="Coils"/>
    </source>
</evidence>
<comment type="miscellaneous">
    <text evidence="11">In plastids the F-type ATPase is also known as CF(1)CF(0).</text>
</comment>
<name>A0A345UAQ4_9FLOR</name>
<dbReference type="EMBL" id="MH396016">
    <property type="protein sequence ID" value="AXI97540.1"/>
    <property type="molecule type" value="Genomic_DNA"/>
</dbReference>
<keyword evidence="6 11" id="KW-1133">Transmembrane helix</keyword>
<comment type="similarity">
    <text evidence="11 12">Belongs to the ATPase B chain family.</text>
</comment>
<dbReference type="GeneID" id="37624219"/>
<keyword evidence="9 11" id="KW-0066">ATP synthesis</keyword>
<keyword evidence="13" id="KW-0175">Coiled coil</keyword>
<keyword evidence="5 11" id="KW-0375">Hydrogen ion transport</keyword>
<comment type="subcellular location">
    <subcellularLocation>
        <location evidence="1">Membrane</location>
        <topology evidence="1">Single-pass membrane protein</topology>
    </subcellularLocation>
    <subcellularLocation>
        <location evidence="11">Plastid</location>
        <location evidence="11">Chloroplast thylakoid membrane</location>
        <topology evidence="11">Single-pass membrane protein</topology>
    </subcellularLocation>
</comment>
<evidence type="ECO:0000256" key="7">
    <source>
        <dbReference type="ARBA" id="ARBA00023065"/>
    </source>
</evidence>
<dbReference type="GO" id="GO:0009535">
    <property type="term" value="C:chloroplast thylakoid membrane"/>
    <property type="evidence" value="ECO:0007669"/>
    <property type="project" value="UniProtKB-SubCell"/>
</dbReference>
<evidence type="ECO:0000256" key="9">
    <source>
        <dbReference type="ARBA" id="ARBA00023310"/>
    </source>
</evidence>
<keyword evidence="3 11" id="KW-0138">CF(0)</keyword>
<evidence type="ECO:0000256" key="8">
    <source>
        <dbReference type="ARBA" id="ARBA00023136"/>
    </source>
</evidence>
<dbReference type="InterPro" id="IPR002146">
    <property type="entry name" value="ATP_synth_b/b'su_bac/chlpt"/>
</dbReference>
<proteinExistence type="inferred from homology"/>
<evidence type="ECO:0000313" key="14">
    <source>
        <dbReference type="EMBL" id="AXI97540.1"/>
    </source>
</evidence>
<evidence type="ECO:0000256" key="4">
    <source>
        <dbReference type="ARBA" id="ARBA00022692"/>
    </source>
</evidence>
<evidence type="ECO:0000256" key="2">
    <source>
        <dbReference type="ARBA" id="ARBA00022448"/>
    </source>
</evidence>
<evidence type="ECO:0000256" key="6">
    <source>
        <dbReference type="ARBA" id="ARBA00022989"/>
    </source>
</evidence>
<reference evidence="14" key="1">
    <citation type="submission" date="2018-05" db="EMBL/GenBank/DDBJ databases">
        <title>Organellar genomes of Gracilariaceae.</title>
        <authorList>
            <person name="Iha C."/>
            <person name="Oliveira M.C."/>
        </authorList>
    </citation>
    <scope>NUCLEOTIDE SEQUENCE</scope>
</reference>
<evidence type="ECO:0000256" key="11">
    <source>
        <dbReference type="HAMAP-Rule" id="MF_01398"/>
    </source>
</evidence>
<comment type="subunit">
    <text evidence="11">F-type ATPases have 2 components, F(1) - the catalytic core - and F(0) - the membrane proton channel. F(1) has five subunits: alpha(3), beta(3), gamma(1), delta(1), epsilon(1). F(0) has four main subunits: a(1), b(1), b'(1) and c(10-14). The alpha and beta chains form an alternating ring which encloses part of the gamma chain. F(1) is attached to F(0) by a central stalk formed by the gamma and epsilon chains, while a peripheral stalk is formed by the delta, b and b' chains.</text>
</comment>
<geneLocation type="chloroplast" evidence="14"/>
<keyword evidence="11" id="KW-0793">Thylakoid</keyword>
<keyword evidence="14" id="KW-0150">Chloroplast</keyword>
<gene>
    <name evidence="11 14" type="primary">atpF</name>
</gene>
<dbReference type="Pfam" id="PF00430">
    <property type="entry name" value="ATP-synt_B"/>
    <property type="match status" value="1"/>
</dbReference>
<dbReference type="RefSeq" id="YP_009511663.1">
    <property type="nucleotide sequence ID" value="NC_039145.1"/>
</dbReference>
<dbReference type="PANTHER" id="PTHR34264:SF3">
    <property type="entry name" value="ATP SYNTHASE SUBUNIT B, CHLOROPLASTIC"/>
    <property type="match status" value="1"/>
</dbReference>
<evidence type="ECO:0000256" key="3">
    <source>
        <dbReference type="ARBA" id="ARBA00022547"/>
    </source>
</evidence>
<evidence type="ECO:0000256" key="5">
    <source>
        <dbReference type="ARBA" id="ARBA00022781"/>
    </source>
</evidence>
<dbReference type="CDD" id="cd06503">
    <property type="entry name" value="ATP-synt_Fo_b"/>
    <property type="match status" value="1"/>
</dbReference>
<evidence type="ECO:0000256" key="12">
    <source>
        <dbReference type="RuleBase" id="RU003848"/>
    </source>
</evidence>
<keyword evidence="14" id="KW-0934">Plastid</keyword>
<dbReference type="GO" id="GO:0046933">
    <property type="term" value="F:proton-transporting ATP synthase activity, rotational mechanism"/>
    <property type="evidence" value="ECO:0007669"/>
    <property type="project" value="UniProtKB-UniRule"/>
</dbReference>
<dbReference type="PANTHER" id="PTHR34264">
    <property type="entry name" value="ATP SYNTHASE SUBUNIT B, CHLOROPLASTIC"/>
    <property type="match status" value="1"/>
</dbReference>
<accession>A0A345UAQ4</accession>
<dbReference type="HAMAP" id="MF_01398">
    <property type="entry name" value="ATP_synth_b_bprime"/>
    <property type="match status" value="1"/>
</dbReference>
<feature type="transmembrane region" description="Helical" evidence="11">
    <location>
        <begin position="31"/>
        <end position="55"/>
    </location>
</feature>
<organism evidence="14">
    <name type="scientific">Melanthalia intermedia</name>
    <dbReference type="NCBI Taxonomy" id="172989"/>
    <lineage>
        <taxon>Eukaryota</taxon>
        <taxon>Rhodophyta</taxon>
        <taxon>Florideophyceae</taxon>
        <taxon>Rhodymeniophycidae</taxon>
        <taxon>Gracilariales</taxon>
        <taxon>Gracilariaceae</taxon>
        <taxon>Melanthalia</taxon>
    </lineage>
</organism>
<feature type="coiled-coil region" evidence="13">
    <location>
        <begin position="64"/>
        <end position="91"/>
    </location>
</feature>
<evidence type="ECO:0000256" key="10">
    <source>
        <dbReference type="ARBA" id="ARBA00025198"/>
    </source>
</evidence>
<comment type="function">
    <text evidence="10 11">F(1)F(0) ATP synthase produces ATP from ADP in the presence of a proton or sodium gradient. F-type ATPases consist of two structural domains, F(1) containing the extramembraneous catalytic core and F(0) containing the membrane proton channel, linked together by a central stalk and a peripheral stalk. During catalysis, ATP synthesis in the catalytic domain of F(1) is coupled via a rotary mechanism of the central stalk subunits to proton translocation.</text>
</comment>
<keyword evidence="2 11" id="KW-0813">Transport</keyword>
<keyword evidence="4 11" id="KW-0812">Transmembrane</keyword>
<comment type="function">
    <text evidence="11">Component of the F(0) channel, it forms part of the peripheral stalk, linking F(1) to F(0).</text>
</comment>